<dbReference type="Gene3D" id="2.130.10.30">
    <property type="entry name" value="Regulator of chromosome condensation 1/beta-lactamase-inhibitor protein II"/>
    <property type="match status" value="1"/>
</dbReference>
<dbReference type="PROSITE" id="PS50012">
    <property type="entry name" value="RCC1_3"/>
    <property type="match status" value="1"/>
</dbReference>
<comment type="caution">
    <text evidence="1">The sequence shown here is derived from an EMBL/GenBank/DDBJ whole genome shotgun (WGS) entry which is preliminary data.</text>
</comment>
<accession>A0A2T6FYE8</accession>
<evidence type="ECO:0000313" key="1">
    <source>
        <dbReference type="EMBL" id="PUA36901.1"/>
    </source>
</evidence>
<dbReference type="AlphaFoldDB" id="A0A2T6FYE8"/>
<protein>
    <submittedName>
        <fullName evidence="1">Uncharacterized protein</fullName>
    </submittedName>
</protein>
<gene>
    <name evidence="1" type="ORF">C8Z91_23125</name>
</gene>
<dbReference type="Pfam" id="PF00415">
    <property type="entry name" value="RCC1"/>
    <property type="match status" value="1"/>
</dbReference>
<dbReference type="SUPFAM" id="SSF50985">
    <property type="entry name" value="RCC1/BLIP-II"/>
    <property type="match status" value="1"/>
</dbReference>
<name>A0A2T6FYE8_9BACL</name>
<dbReference type="Proteomes" id="UP000244184">
    <property type="component" value="Unassembled WGS sequence"/>
</dbReference>
<dbReference type="EMBL" id="PYHP01000066">
    <property type="protein sequence ID" value="PUA36901.1"/>
    <property type="molecule type" value="Genomic_DNA"/>
</dbReference>
<evidence type="ECO:0000313" key="2">
    <source>
        <dbReference type="Proteomes" id="UP000244184"/>
    </source>
</evidence>
<dbReference type="InterPro" id="IPR000408">
    <property type="entry name" value="Reg_chr_condens"/>
</dbReference>
<dbReference type="InterPro" id="IPR009091">
    <property type="entry name" value="RCC1/BLIP-II"/>
</dbReference>
<reference evidence="1 2" key="1">
    <citation type="submission" date="2018-03" db="EMBL/GenBank/DDBJ databases">
        <title>Genome sequence of Paenibacillus elgii strain AC13 an antimicrobial compound producing bacteria.</title>
        <authorList>
            <person name="Kurokawa A.S."/>
            <person name="Araujo J.F."/>
            <person name="Costa R.A."/>
            <person name="Ortega D.B."/>
            <person name="Pires A.S."/>
            <person name="Pappas G.J.Jr."/>
            <person name="Franco O.L."/>
            <person name="Barreto C."/>
            <person name="Magalhaes B.S."/>
            <person name="Kruger R.H."/>
        </authorList>
    </citation>
    <scope>NUCLEOTIDE SEQUENCE [LARGE SCALE GENOMIC DNA]</scope>
    <source>
        <strain evidence="1 2">AC13</strain>
    </source>
</reference>
<proteinExistence type="predicted"/>
<organism evidence="1 2">
    <name type="scientific">Paenibacillus elgii</name>
    <dbReference type="NCBI Taxonomy" id="189691"/>
    <lineage>
        <taxon>Bacteria</taxon>
        <taxon>Bacillati</taxon>
        <taxon>Bacillota</taxon>
        <taxon>Bacilli</taxon>
        <taxon>Bacillales</taxon>
        <taxon>Paenibacillaceae</taxon>
        <taxon>Paenibacillus</taxon>
    </lineage>
</organism>
<sequence>MLMEDGTVKSWGYNSSGQLGLGDLLNRVNPTTINFSVPTSNEKRFEYFYMDHIKYRRDFIFDENGNLINVTITLIEAGSRN</sequence>